<dbReference type="EMBL" id="JAUFPN010000036">
    <property type="protein sequence ID" value="MDN3563578.1"/>
    <property type="molecule type" value="Genomic_DNA"/>
</dbReference>
<dbReference type="CDD" id="cd00371">
    <property type="entry name" value="HMA"/>
    <property type="match status" value="1"/>
</dbReference>
<keyword evidence="3" id="KW-1185">Reference proteome</keyword>
<dbReference type="Gene3D" id="3.30.70.100">
    <property type="match status" value="1"/>
</dbReference>
<gene>
    <name evidence="2" type="ORF">QWZ14_04215</name>
</gene>
<sequence>MVAFRIPNMRCGGCARSVTAALRGVAPASEIRVDMERHEVTVEGGADADALAFALRQAGFKGERLAA</sequence>
<name>A0ABT8A255_9PROT</name>
<evidence type="ECO:0000313" key="3">
    <source>
        <dbReference type="Proteomes" id="UP001529369"/>
    </source>
</evidence>
<evidence type="ECO:0000259" key="1">
    <source>
        <dbReference type="PROSITE" id="PS50846"/>
    </source>
</evidence>
<accession>A0ABT8A255</accession>
<dbReference type="SUPFAM" id="SSF55008">
    <property type="entry name" value="HMA, heavy metal-associated domain"/>
    <property type="match status" value="1"/>
</dbReference>
<dbReference type="Proteomes" id="UP001529369">
    <property type="component" value="Unassembled WGS sequence"/>
</dbReference>
<dbReference type="InterPro" id="IPR006121">
    <property type="entry name" value="HMA_dom"/>
</dbReference>
<organism evidence="2 3">
    <name type="scientific">Paeniroseomonas aquatica</name>
    <dbReference type="NCBI Taxonomy" id="373043"/>
    <lineage>
        <taxon>Bacteria</taxon>
        <taxon>Pseudomonadati</taxon>
        <taxon>Pseudomonadota</taxon>
        <taxon>Alphaproteobacteria</taxon>
        <taxon>Acetobacterales</taxon>
        <taxon>Acetobacteraceae</taxon>
        <taxon>Paeniroseomonas</taxon>
    </lineage>
</organism>
<reference evidence="3" key="1">
    <citation type="journal article" date="2019" name="Int. J. Syst. Evol. Microbiol.">
        <title>The Global Catalogue of Microorganisms (GCM) 10K type strain sequencing project: providing services to taxonomists for standard genome sequencing and annotation.</title>
        <authorList>
            <consortium name="The Broad Institute Genomics Platform"/>
            <consortium name="The Broad Institute Genome Sequencing Center for Infectious Disease"/>
            <person name="Wu L."/>
            <person name="Ma J."/>
        </authorList>
    </citation>
    <scope>NUCLEOTIDE SEQUENCE [LARGE SCALE GENOMIC DNA]</scope>
    <source>
        <strain evidence="3">CECT 7131</strain>
    </source>
</reference>
<evidence type="ECO:0000313" key="2">
    <source>
        <dbReference type="EMBL" id="MDN3563578.1"/>
    </source>
</evidence>
<feature type="domain" description="HMA" evidence="1">
    <location>
        <begin position="1"/>
        <end position="63"/>
    </location>
</feature>
<dbReference type="Pfam" id="PF00403">
    <property type="entry name" value="HMA"/>
    <property type="match status" value="1"/>
</dbReference>
<comment type="caution">
    <text evidence="2">The sequence shown here is derived from an EMBL/GenBank/DDBJ whole genome shotgun (WGS) entry which is preliminary data.</text>
</comment>
<protein>
    <submittedName>
        <fullName evidence="2">Heavy-metal-associated domain-containing protein</fullName>
    </submittedName>
</protein>
<dbReference type="PROSITE" id="PS50846">
    <property type="entry name" value="HMA_2"/>
    <property type="match status" value="1"/>
</dbReference>
<proteinExistence type="predicted"/>
<dbReference type="InterPro" id="IPR036163">
    <property type="entry name" value="HMA_dom_sf"/>
</dbReference>